<feature type="signal peptide" evidence="2">
    <location>
        <begin position="1"/>
        <end position="23"/>
    </location>
</feature>
<dbReference type="STRING" id="583355.Caka_2617"/>
<dbReference type="GO" id="GO:0016020">
    <property type="term" value="C:membrane"/>
    <property type="evidence" value="ECO:0007669"/>
    <property type="project" value="InterPro"/>
</dbReference>
<evidence type="ECO:0000256" key="2">
    <source>
        <dbReference type="RuleBase" id="RU363072"/>
    </source>
</evidence>
<dbReference type="RefSeq" id="WP_013044355.1">
    <property type="nucleotide sequence ID" value="NC_014008.1"/>
</dbReference>
<dbReference type="Pfam" id="PF04966">
    <property type="entry name" value="OprB"/>
    <property type="match status" value="2"/>
</dbReference>
<dbReference type="GO" id="GO:0015288">
    <property type="term" value="F:porin activity"/>
    <property type="evidence" value="ECO:0007669"/>
    <property type="project" value="InterPro"/>
</dbReference>
<dbReference type="Gene3D" id="2.40.160.180">
    <property type="entry name" value="Carbohydrate-selective porin OprB"/>
    <property type="match status" value="1"/>
</dbReference>
<reference evidence="3 4" key="1">
    <citation type="journal article" date="2010" name="Stand. Genomic Sci.">
        <title>Complete genome sequence of Coraliomargarita akajimensis type strain (04OKA010-24).</title>
        <authorList>
            <person name="Mavromatis K."/>
            <person name="Abt B."/>
            <person name="Brambilla E."/>
            <person name="Lapidus A."/>
            <person name="Copeland A."/>
            <person name="Deshpande S."/>
            <person name="Nolan M."/>
            <person name="Lucas S."/>
            <person name="Tice H."/>
            <person name="Cheng J.F."/>
            <person name="Han C."/>
            <person name="Detter J.C."/>
            <person name="Woyke T."/>
            <person name="Goodwin L."/>
            <person name="Pitluck S."/>
            <person name="Held B."/>
            <person name="Brettin T."/>
            <person name="Tapia R."/>
            <person name="Ivanova N."/>
            <person name="Mikhailova N."/>
            <person name="Pati A."/>
            <person name="Liolios K."/>
            <person name="Chen A."/>
            <person name="Palaniappan K."/>
            <person name="Land M."/>
            <person name="Hauser L."/>
            <person name="Chang Y.J."/>
            <person name="Jeffries C.D."/>
            <person name="Rohde M."/>
            <person name="Goker M."/>
            <person name="Bristow J."/>
            <person name="Eisen J.A."/>
            <person name="Markowitz V."/>
            <person name="Hugenholtz P."/>
            <person name="Klenk H.P."/>
            <person name="Kyrpides N.C."/>
        </authorList>
    </citation>
    <scope>NUCLEOTIDE SEQUENCE [LARGE SCALE GENOMIC DNA]</scope>
    <source>
        <strain evidence="4">DSM 45221 / IAM 15411 / JCM 23193 / KCTC 12865</strain>
    </source>
</reference>
<dbReference type="TCDB" id="1.B.23.1.13">
    <property type="family name" value="the cyanobacterial porin (cbp) family"/>
</dbReference>
<organism evidence="3 4">
    <name type="scientific">Coraliomargarita akajimensis (strain DSM 45221 / IAM 15411 / JCM 23193 / KCTC 12865 / 04OKA010-24)</name>
    <dbReference type="NCBI Taxonomy" id="583355"/>
    <lineage>
        <taxon>Bacteria</taxon>
        <taxon>Pseudomonadati</taxon>
        <taxon>Verrucomicrobiota</taxon>
        <taxon>Opitutia</taxon>
        <taxon>Puniceicoccales</taxon>
        <taxon>Coraliomargaritaceae</taxon>
        <taxon>Coraliomargarita</taxon>
    </lineage>
</organism>
<dbReference type="Proteomes" id="UP000000925">
    <property type="component" value="Chromosome"/>
</dbReference>
<evidence type="ECO:0000313" key="4">
    <source>
        <dbReference type="Proteomes" id="UP000000925"/>
    </source>
</evidence>
<sequence length="408" mass="44832">MKRPLNRLALSLPLALMPLTSSAQDSKYNATQSPDQVENRIELDRQSKPLYESKLLAPVADWRDGLAEKMHLNLGLDYTAVYQGVSDSIGPDNASGGMVRFYGSWALLNAESANTGSLIWKVEHRHSFSNVPVSGLGLSSGYVGLFEPPFNDQGGRLTNLYWKQTLADGNATVVAGFLDVTDFVDVYLLASPWTGFNNFAFSTGSAAMDLPNEAALGAAAGMMIAENLYIQGGFTDLSSDPTEPFNSILDGMKTYKYAEFGWTPNRDTIYFQNAHVTLWHVDKRKNGTPEGWGLNLSYQTWIDDKWLPFARAGFADDSGSLLSKSISVGVGYQAVPKRDVIGLAVNWGEPNKASFGNQDNQLTTEAFWRVPLTKELVITPSLQYINNPALNPTTDNMWAFGLRARMAL</sequence>
<keyword evidence="4" id="KW-1185">Reference proteome</keyword>
<feature type="chain" id="PRO_5007230829" evidence="2">
    <location>
        <begin position="24"/>
        <end position="408"/>
    </location>
</feature>
<proteinExistence type="inferred from homology"/>
<dbReference type="InterPro" id="IPR038673">
    <property type="entry name" value="OprB_sf"/>
</dbReference>
<evidence type="ECO:0000256" key="1">
    <source>
        <dbReference type="ARBA" id="ARBA00008769"/>
    </source>
</evidence>
<comment type="similarity">
    <text evidence="1 2">Belongs to the OprB family.</text>
</comment>
<dbReference type="eggNOG" id="COG3659">
    <property type="taxonomic scope" value="Bacteria"/>
</dbReference>
<dbReference type="GO" id="GO:0008643">
    <property type="term" value="P:carbohydrate transport"/>
    <property type="evidence" value="ECO:0007669"/>
    <property type="project" value="InterPro"/>
</dbReference>
<evidence type="ECO:0000313" key="3">
    <source>
        <dbReference type="EMBL" id="ADE55633.1"/>
    </source>
</evidence>
<dbReference type="InterPro" id="IPR007049">
    <property type="entry name" value="Carb-sel_porin_OprB"/>
</dbReference>
<name>D5EPC3_CORAD</name>
<keyword evidence="2" id="KW-0732">Signal</keyword>
<dbReference type="OrthoDB" id="236886at2"/>
<dbReference type="EMBL" id="CP001998">
    <property type="protein sequence ID" value="ADE55633.1"/>
    <property type="molecule type" value="Genomic_DNA"/>
</dbReference>
<gene>
    <name evidence="3" type="ordered locus">Caka_2617</name>
</gene>
<dbReference type="AlphaFoldDB" id="D5EPC3"/>
<dbReference type="HOGENOM" id="CLU_672140_0_0_0"/>
<dbReference type="KEGG" id="caa:Caka_2617"/>
<protein>
    <submittedName>
        <fullName evidence="3">Carbohydrate-selective porin OprB</fullName>
    </submittedName>
</protein>
<accession>D5EPC3</accession>